<comment type="caution">
    <text evidence="2">The sequence shown here is derived from an EMBL/GenBank/DDBJ whole genome shotgun (WGS) entry which is preliminary data.</text>
</comment>
<dbReference type="InterPro" id="IPR001810">
    <property type="entry name" value="F-box_dom"/>
</dbReference>
<accession>A0ABD3H043</accession>
<dbReference type="InterPro" id="IPR025886">
    <property type="entry name" value="PP2-like"/>
</dbReference>
<dbReference type="Pfam" id="PF14299">
    <property type="entry name" value="PP2"/>
    <property type="match status" value="1"/>
</dbReference>
<protein>
    <recommendedName>
        <fullName evidence="1">F-box domain-containing protein</fullName>
    </recommendedName>
</protein>
<dbReference type="EMBL" id="JBJQOH010000006">
    <property type="protein sequence ID" value="KAL3683782.1"/>
    <property type="molecule type" value="Genomic_DNA"/>
</dbReference>
<dbReference type="PROSITE" id="PS50181">
    <property type="entry name" value="FBOX"/>
    <property type="match status" value="1"/>
</dbReference>
<name>A0ABD3H043_9MARC</name>
<gene>
    <name evidence="2" type="ORF">R1sor_001804</name>
</gene>
<dbReference type="Proteomes" id="UP001633002">
    <property type="component" value="Unassembled WGS sequence"/>
</dbReference>
<reference evidence="2 3" key="1">
    <citation type="submission" date="2024-09" db="EMBL/GenBank/DDBJ databases">
        <title>Chromosome-scale assembly of Riccia sorocarpa.</title>
        <authorList>
            <person name="Paukszto L."/>
        </authorList>
    </citation>
    <scope>NUCLEOTIDE SEQUENCE [LARGE SCALE GENOMIC DNA]</scope>
    <source>
        <strain evidence="2">LP-2024</strain>
        <tissue evidence="2">Aerial parts of the thallus</tissue>
    </source>
</reference>
<dbReference type="AlphaFoldDB" id="A0ABD3H043"/>
<evidence type="ECO:0000259" key="1">
    <source>
        <dbReference type="PROSITE" id="PS50181"/>
    </source>
</evidence>
<evidence type="ECO:0000313" key="3">
    <source>
        <dbReference type="Proteomes" id="UP001633002"/>
    </source>
</evidence>
<organism evidence="2 3">
    <name type="scientific">Riccia sorocarpa</name>
    <dbReference type="NCBI Taxonomy" id="122646"/>
    <lineage>
        <taxon>Eukaryota</taxon>
        <taxon>Viridiplantae</taxon>
        <taxon>Streptophyta</taxon>
        <taxon>Embryophyta</taxon>
        <taxon>Marchantiophyta</taxon>
        <taxon>Marchantiopsida</taxon>
        <taxon>Marchantiidae</taxon>
        <taxon>Marchantiales</taxon>
        <taxon>Ricciaceae</taxon>
        <taxon>Riccia</taxon>
    </lineage>
</organism>
<dbReference type="InterPro" id="IPR036047">
    <property type="entry name" value="F-box-like_dom_sf"/>
</dbReference>
<dbReference type="CDD" id="cd22162">
    <property type="entry name" value="F-box_AtSKIP3-like"/>
    <property type="match status" value="1"/>
</dbReference>
<evidence type="ECO:0000313" key="2">
    <source>
        <dbReference type="EMBL" id="KAL3683782.1"/>
    </source>
</evidence>
<dbReference type="PANTHER" id="PTHR31960:SF26">
    <property type="entry name" value="F-BOX DOMAIN CONTAINING PROTEIN"/>
    <property type="match status" value="1"/>
</dbReference>
<dbReference type="Gene3D" id="1.20.1280.50">
    <property type="match status" value="1"/>
</dbReference>
<dbReference type="PANTHER" id="PTHR31960">
    <property type="entry name" value="F-BOX PROTEIN PP2-A15"/>
    <property type="match status" value="1"/>
</dbReference>
<sequence>MSLAVVESSLRGSSLEQGNTTTDDGLAVMDDLPKDCIEAIISHTSPWDACRLACLNRTFADVVRSDTLWGNLLPSDYARVYPQATALGSNREIVETLARGIPLDHGLERYLLLRRSGGVCRLLSVAAMTIAWGDDSRFWRWDFSRSSCFSRVAHLLAVCWLDVSGTWRCTLPPGTYSVVWRLKVANPQGGRFRFLSWKKPLRFVVTTAHDQVLEKDLDLGQVHINVFEEWFEFEVGQIVVHGLGREAKQLDVVYSIEEHDCSYWKGGLLLDCLALRPSSAQNELVYIKHPAVQTEKLRVRPGVF</sequence>
<dbReference type="Pfam" id="PF00646">
    <property type="entry name" value="F-box"/>
    <property type="match status" value="1"/>
</dbReference>
<keyword evidence="3" id="KW-1185">Reference proteome</keyword>
<dbReference type="SUPFAM" id="SSF81383">
    <property type="entry name" value="F-box domain"/>
    <property type="match status" value="1"/>
</dbReference>
<feature type="domain" description="F-box" evidence="1">
    <location>
        <begin position="26"/>
        <end position="72"/>
    </location>
</feature>
<proteinExistence type="predicted"/>